<comment type="caution">
    <text evidence="2">The sequence shown here is derived from an EMBL/GenBank/DDBJ whole genome shotgun (WGS) entry which is preliminary data.</text>
</comment>
<feature type="chain" id="PRO_5042018743" description="Transporter" evidence="1">
    <location>
        <begin position="25"/>
        <end position="94"/>
    </location>
</feature>
<protein>
    <recommendedName>
        <fullName evidence="4">Transporter</fullName>
    </recommendedName>
</protein>
<name>A0AAE0KA85_9PEZI</name>
<feature type="signal peptide" evidence="1">
    <location>
        <begin position="1"/>
        <end position="24"/>
    </location>
</feature>
<evidence type="ECO:0000313" key="2">
    <source>
        <dbReference type="EMBL" id="KAK3372211.1"/>
    </source>
</evidence>
<evidence type="ECO:0008006" key="4">
    <source>
        <dbReference type="Google" id="ProtNLM"/>
    </source>
</evidence>
<accession>A0AAE0KA85</accession>
<dbReference type="EMBL" id="JAULSW010000008">
    <property type="protein sequence ID" value="KAK3372211.1"/>
    <property type="molecule type" value="Genomic_DNA"/>
</dbReference>
<proteinExistence type="predicted"/>
<evidence type="ECO:0000313" key="3">
    <source>
        <dbReference type="Proteomes" id="UP001285441"/>
    </source>
</evidence>
<reference evidence="2" key="1">
    <citation type="journal article" date="2023" name="Mol. Phylogenet. Evol.">
        <title>Genome-scale phylogeny and comparative genomics of the fungal order Sordariales.</title>
        <authorList>
            <person name="Hensen N."/>
            <person name="Bonometti L."/>
            <person name="Westerberg I."/>
            <person name="Brannstrom I.O."/>
            <person name="Guillou S."/>
            <person name="Cros-Aarteil S."/>
            <person name="Calhoun S."/>
            <person name="Haridas S."/>
            <person name="Kuo A."/>
            <person name="Mondo S."/>
            <person name="Pangilinan J."/>
            <person name="Riley R."/>
            <person name="LaButti K."/>
            <person name="Andreopoulos B."/>
            <person name="Lipzen A."/>
            <person name="Chen C."/>
            <person name="Yan M."/>
            <person name="Daum C."/>
            <person name="Ng V."/>
            <person name="Clum A."/>
            <person name="Steindorff A."/>
            <person name="Ohm R.A."/>
            <person name="Martin F."/>
            <person name="Silar P."/>
            <person name="Natvig D.O."/>
            <person name="Lalanne C."/>
            <person name="Gautier V."/>
            <person name="Ament-Velasquez S.L."/>
            <person name="Kruys A."/>
            <person name="Hutchinson M.I."/>
            <person name="Powell A.J."/>
            <person name="Barry K."/>
            <person name="Miller A.N."/>
            <person name="Grigoriev I.V."/>
            <person name="Debuchy R."/>
            <person name="Gladieux P."/>
            <person name="Hiltunen Thoren M."/>
            <person name="Johannesson H."/>
        </authorList>
    </citation>
    <scope>NUCLEOTIDE SEQUENCE</scope>
    <source>
        <strain evidence="2">CBS 232.78</strain>
    </source>
</reference>
<gene>
    <name evidence="2" type="ORF">B0H63DRAFT_484076</name>
</gene>
<evidence type="ECO:0000256" key="1">
    <source>
        <dbReference type="SAM" id="SignalP"/>
    </source>
</evidence>
<dbReference type="Proteomes" id="UP001285441">
    <property type="component" value="Unassembled WGS sequence"/>
</dbReference>
<keyword evidence="1" id="KW-0732">Signal</keyword>
<reference evidence="2" key="2">
    <citation type="submission" date="2023-06" db="EMBL/GenBank/DDBJ databases">
        <authorList>
            <consortium name="Lawrence Berkeley National Laboratory"/>
            <person name="Haridas S."/>
            <person name="Hensen N."/>
            <person name="Bonometti L."/>
            <person name="Westerberg I."/>
            <person name="Brannstrom I.O."/>
            <person name="Guillou S."/>
            <person name="Cros-Aarteil S."/>
            <person name="Calhoun S."/>
            <person name="Kuo A."/>
            <person name="Mondo S."/>
            <person name="Pangilinan J."/>
            <person name="Riley R."/>
            <person name="LaButti K."/>
            <person name="Andreopoulos B."/>
            <person name="Lipzen A."/>
            <person name="Chen C."/>
            <person name="Yanf M."/>
            <person name="Daum C."/>
            <person name="Ng V."/>
            <person name="Clum A."/>
            <person name="Steindorff A."/>
            <person name="Ohm R."/>
            <person name="Martin F."/>
            <person name="Silar P."/>
            <person name="Natvig D."/>
            <person name="Lalanne C."/>
            <person name="Gautier V."/>
            <person name="Ament-velasquez S.L."/>
            <person name="Kruys A."/>
            <person name="Hutchinson M.I."/>
            <person name="Powell A.J."/>
            <person name="Barry K."/>
            <person name="Miller A.N."/>
            <person name="Grigoriev I.V."/>
            <person name="Debuchy R."/>
            <person name="Gladieux P."/>
            <person name="Thoren M.H."/>
            <person name="Johannesson H."/>
        </authorList>
    </citation>
    <scope>NUCLEOTIDE SEQUENCE</scope>
    <source>
        <strain evidence="2">CBS 232.78</strain>
    </source>
</reference>
<sequence>MTGLVVLTAILLPLWLDHLMPAHASTGNLGTWLSVPSSVFFYVGISTDCASLILGPLIANGTPRTDSPIPETGPFCLSAHCSGVSKHQGGLDLR</sequence>
<dbReference type="AlphaFoldDB" id="A0AAE0KA85"/>
<organism evidence="2 3">
    <name type="scientific">Podospora didyma</name>
    <dbReference type="NCBI Taxonomy" id="330526"/>
    <lineage>
        <taxon>Eukaryota</taxon>
        <taxon>Fungi</taxon>
        <taxon>Dikarya</taxon>
        <taxon>Ascomycota</taxon>
        <taxon>Pezizomycotina</taxon>
        <taxon>Sordariomycetes</taxon>
        <taxon>Sordariomycetidae</taxon>
        <taxon>Sordariales</taxon>
        <taxon>Podosporaceae</taxon>
        <taxon>Podospora</taxon>
    </lineage>
</organism>
<keyword evidence="3" id="KW-1185">Reference proteome</keyword>